<evidence type="ECO:0000256" key="4">
    <source>
        <dbReference type="ARBA" id="ARBA00022807"/>
    </source>
</evidence>
<name>A0AAU9RXN8_THLAR</name>
<dbReference type="PANTHER" id="PTHR12606">
    <property type="entry name" value="SENTRIN/SUMO-SPECIFIC PROTEASE"/>
    <property type="match status" value="1"/>
</dbReference>
<keyword evidence="2" id="KW-0645">Protease</keyword>
<dbReference type="GO" id="GO:0016926">
    <property type="term" value="P:protein desumoylation"/>
    <property type="evidence" value="ECO:0007669"/>
    <property type="project" value="TreeGrafter"/>
</dbReference>
<evidence type="ECO:0000256" key="3">
    <source>
        <dbReference type="ARBA" id="ARBA00022801"/>
    </source>
</evidence>
<reference evidence="6 7" key="1">
    <citation type="submission" date="2022-03" db="EMBL/GenBank/DDBJ databases">
        <authorList>
            <person name="Nunn A."/>
            <person name="Chopra R."/>
            <person name="Nunn A."/>
            <person name="Contreras Garrido A."/>
        </authorList>
    </citation>
    <scope>NUCLEOTIDE SEQUENCE [LARGE SCALE GENOMIC DNA]</scope>
</reference>
<accession>A0AAU9RXN8</accession>
<comment type="similarity">
    <text evidence="1">Belongs to the peptidase C48 family.</text>
</comment>
<evidence type="ECO:0000259" key="5">
    <source>
        <dbReference type="PROSITE" id="PS50600"/>
    </source>
</evidence>
<feature type="domain" description="Ubiquitin-like protease family profile" evidence="5">
    <location>
        <begin position="251"/>
        <end position="435"/>
    </location>
</feature>
<dbReference type="Pfam" id="PF02902">
    <property type="entry name" value="Peptidase_C48"/>
    <property type="match status" value="1"/>
</dbReference>
<dbReference type="GO" id="GO:0016929">
    <property type="term" value="F:deSUMOylase activity"/>
    <property type="evidence" value="ECO:0007669"/>
    <property type="project" value="TreeGrafter"/>
</dbReference>
<dbReference type="InterPro" id="IPR038765">
    <property type="entry name" value="Papain-like_cys_pep_sf"/>
</dbReference>
<keyword evidence="7" id="KW-1185">Reference proteome</keyword>
<protein>
    <recommendedName>
        <fullName evidence="5">Ubiquitin-like protease family profile domain-containing protein</fullName>
    </recommendedName>
</protein>
<comment type="caution">
    <text evidence="6">The sequence shown here is derived from an EMBL/GenBank/DDBJ whole genome shotgun (WGS) entry which is preliminary data.</text>
</comment>
<evidence type="ECO:0000313" key="6">
    <source>
        <dbReference type="EMBL" id="CAH2049719.1"/>
    </source>
</evidence>
<dbReference type="PANTHER" id="PTHR12606:SF1">
    <property type="entry name" value="UBIQUITIN-LIKE-SPECIFIC PROTEASE 1A"/>
    <property type="match status" value="1"/>
</dbReference>
<dbReference type="PROSITE" id="PS50600">
    <property type="entry name" value="ULP_PROTEASE"/>
    <property type="match status" value="1"/>
</dbReference>
<dbReference type="Proteomes" id="UP000836841">
    <property type="component" value="Unassembled WGS sequence"/>
</dbReference>
<keyword evidence="4" id="KW-0788">Thiol protease</keyword>
<keyword evidence="3" id="KW-0378">Hydrolase</keyword>
<organism evidence="6 7">
    <name type="scientific">Thlaspi arvense</name>
    <name type="common">Field penny-cress</name>
    <dbReference type="NCBI Taxonomy" id="13288"/>
    <lineage>
        <taxon>Eukaryota</taxon>
        <taxon>Viridiplantae</taxon>
        <taxon>Streptophyta</taxon>
        <taxon>Embryophyta</taxon>
        <taxon>Tracheophyta</taxon>
        <taxon>Spermatophyta</taxon>
        <taxon>Magnoliopsida</taxon>
        <taxon>eudicotyledons</taxon>
        <taxon>Gunneridae</taxon>
        <taxon>Pentapetalae</taxon>
        <taxon>rosids</taxon>
        <taxon>malvids</taxon>
        <taxon>Brassicales</taxon>
        <taxon>Brassicaceae</taxon>
        <taxon>Thlaspideae</taxon>
        <taxon>Thlaspi</taxon>
    </lineage>
</organism>
<dbReference type="GO" id="GO:0006508">
    <property type="term" value="P:proteolysis"/>
    <property type="evidence" value="ECO:0007669"/>
    <property type="project" value="UniProtKB-KW"/>
</dbReference>
<sequence length="465" mass="54083">MVVSTALRIYRYPEPVNPLPREIHAPYRVPRFGFQESLNRESRLRRVGFWREALGENRTSEALRCCTKKGKEVIYVDDDEQTDKDNVTDDSSIKEAEFVEDRHKGELVVLDKRLQEKLEQKNFQPSSSSAVSVMTDANLKVDGSGTTVSSLLPNRDAEALGLPTHKRLLATAERRNTKLSSLGFQISLLERLRARFQLLRPAKKPEEEDALQDVLREPFVPLAEEEEVEVSKALSNSSRRKVLVSHENSNIEITGEILQCLRPREWLNDEKMDSCVGREVINVYLELLKEREKREPKKFLKCHFFNTFFYKKSKQYKNEFKKPVATGFRLLATQLTGGGSGYHFKAIFVPIHQEIHWCLAVINKKDQKFQYLDSLRGVDAQVLRALARYFVDEVKDKSGVDIDVSSWKVEYVEDLPEQENRWDCGMFMIKYADFYSRDVGLCFNQEHMPYFRRRTVKEILRLKAE</sequence>
<dbReference type="SUPFAM" id="SSF54001">
    <property type="entry name" value="Cysteine proteinases"/>
    <property type="match status" value="1"/>
</dbReference>
<dbReference type="InterPro" id="IPR003653">
    <property type="entry name" value="Peptidase_C48_C"/>
</dbReference>
<dbReference type="AlphaFoldDB" id="A0AAU9RXN8"/>
<proteinExistence type="inferred from homology"/>
<dbReference type="EMBL" id="CAJVSB020000325">
    <property type="protein sequence ID" value="CAH2049719.1"/>
    <property type="molecule type" value="Genomic_DNA"/>
</dbReference>
<evidence type="ECO:0000256" key="2">
    <source>
        <dbReference type="ARBA" id="ARBA00022670"/>
    </source>
</evidence>
<dbReference type="GO" id="GO:0005634">
    <property type="term" value="C:nucleus"/>
    <property type="evidence" value="ECO:0007669"/>
    <property type="project" value="TreeGrafter"/>
</dbReference>
<evidence type="ECO:0000256" key="1">
    <source>
        <dbReference type="ARBA" id="ARBA00005234"/>
    </source>
</evidence>
<dbReference type="Gene3D" id="3.40.395.10">
    <property type="entry name" value="Adenoviral Proteinase, Chain A"/>
    <property type="match status" value="1"/>
</dbReference>
<gene>
    <name evidence="6" type="ORF">TAV2_LOCUS8369</name>
</gene>
<evidence type="ECO:0000313" key="7">
    <source>
        <dbReference type="Proteomes" id="UP000836841"/>
    </source>
</evidence>